<dbReference type="CDD" id="cd04301">
    <property type="entry name" value="NAT_SF"/>
    <property type="match status" value="1"/>
</dbReference>
<evidence type="ECO:0000313" key="2">
    <source>
        <dbReference type="EMBL" id="NLP85770.1"/>
    </source>
</evidence>
<name>A0ABX1KHW3_9MICO</name>
<dbReference type="Pfam" id="PF13302">
    <property type="entry name" value="Acetyltransf_3"/>
    <property type="match status" value="1"/>
</dbReference>
<comment type="caution">
    <text evidence="2">The sequence shown here is derived from an EMBL/GenBank/DDBJ whole genome shotgun (WGS) entry which is preliminary data.</text>
</comment>
<organism evidence="2 3">
    <name type="scientific">Microbacterium salsuginis</name>
    <dbReference type="NCBI Taxonomy" id="2722803"/>
    <lineage>
        <taxon>Bacteria</taxon>
        <taxon>Bacillati</taxon>
        <taxon>Actinomycetota</taxon>
        <taxon>Actinomycetes</taxon>
        <taxon>Micrococcales</taxon>
        <taxon>Microbacteriaceae</taxon>
        <taxon>Microbacterium</taxon>
    </lineage>
</organism>
<evidence type="ECO:0000259" key="1">
    <source>
        <dbReference type="PROSITE" id="PS51186"/>
    </source>
</evidence>
<sequence length="186" mass="20823">MISLVLPDRSRWPSWVDAIDEFGGAVLHGFSTFGFDAQELRFPDAFDRWLNREIRQRTEGQGGFVPATVWWIVDDVDPSYVLGSIHLRHELNDVLLADGGHVGYGIRPSERGRGVATAALELCLYQAQQRGITRALLVCESDNPASRRTILSAGGVLENTSGTFERYWVALNKPRNPSSARRNIRE</sequence>
<dbReference type="Gene3D" id="3.40.630.30">
    <property type="match status" value="1"/>
</dbReference>
<dbReference type="PANTHER" id="PTHR39173">
    <property type="entry name" value="ACETYLTRANSFERASE"/>
    <property type="match status" value="1"/>
</dbReference>
<protein>
    <submittedName>
        <fullName evidence="2">GNAT family N-acetyltransferase</fullName>
    </submittedName>
</protein>
<dbReference type="PANTHER" id="PTHR39173:SF1">
    <property type="entry name" value="ACETYLTRANSFERASE"/>
    <property type="match status" value="1"/>
</dbReference>
<keyword evidence="3" id="KW-1185">Reference proteome</keyword>
<dbReference type="Proteomes" id="UP001429745">
    <property type="component" value="Unassembled WGS sequence"/>
</dbReference>
<feature type="domain" description="N-acetyltransferase" evidence="1">
    <location>
        <begin position="25"/>
        <end position="176"/>
    </location>
</feature>
<proteinExistence type="predicted"/>
<dbReference type="InterPro" id="IPR000182">
    <property type="entry name" value="GNAT_dom"/>
</dbReference>
<evidence type="ECO:0000313" key="3">
    <source>
        <dbReference type="Proteomes" id="UP001429745"/>
    </source>
</evidence>
<dbReference type="PROSITE" id="PS51186">
    <property type="entry name" value="GNAT"/>
    <property type="match status" value="1"/>
</dbReference>
<accession>A0ABX1KHW3</accession>
<dbReference type="InterPro" id="IPR016181">
    <property type="entry name" value="Acyl_CoA_acyltransferase"/>
</dbReference>
<reference evidence="2 3" key="1">
    <citation type="submission" date="2020-04" db="EMBL/GenBank/DDBJ databases">
        <title>CFH 90308 Microbacterium sp.</title>
        <authorList>
            <person name="Nie G."/>
            <person name="Ming H."/>
            <person name="Xia T."/>
        </authorList>
    </citation>
    <scope>NUCLEOTIDE SEQUENCE [LARGE SCALE GENOMIC DNA]</scope>
    <source>
        <strain evidence="2 3">CFH 90308</strain>
    </source>
</reference>
<gene>
    <name evidence="2" type="ORF">HF576_18200</name>
</gene>
<dbReference type="EMBL" id="JABACI010000005">
    <property type="protein sequence ID" value="NLP85770.1"/>
    <property type="molecule type" value="Genomic_DNA"/>
</dbReference>
<dbReference type="RefSeq" id="WP_168914236.1">
    <property type="nucleotide sequence ID" value="NZ_JABACI010000005.1"/>
</dbReference>
<dbReference type="SUPFAM" id="SSF55729">
    <property type="entry name" value="Acyl-CoA N-acyltransferases (Nat)"/>
    <property type="match status" value="1"/>
</dbReference>